<dbReference type="Proteomes" id="UP000054408">
    <property type="component" value="Unassembled WGS sequence"/>
</dbReference>
<dbReference type="STRING" id="461836.A0A0L0D8A1"/>
<sequence>MPFGIKHTGPTALATYFTVTEPLPTSPAAAIQPAGVSQLVIPDGYDALVLHKSGNRSSEWEAVHNMTSIVYFNHAKPPSINDAIPKCFSWLHLAKVLHNPVGAPLPDLPPATEAKRSAAKTGATAHSSTASTPSTASAPSTAAPASAAGEVEAAPNDEAQKVEGDVTGYVKPTQVLTGVKADAETLRKRQEAIAKRRSATANPKAAVKPKSKPKPKLIKRKRPAKDEPSTTGGDDDGIAPVAKKAKPLTGADE</sequence>
<evidence type="ECO:0000256" key="1">
    <source>
        <dbReference type="SAM" id="MobiDB-lite"/>
    </source>
</evidence>
<organism evidence="2 3">
    <name type="scientific">Thecamonas trahens ATCC 50062</name>
    <dbReference type="NCBI Taxonomy" id="461836"/>
    <lineage>
        <taxon>Eukaryota</taxon>
        <taxon>Apusozoa</taxon>
        <taxon>Apusomonadida</taxon>
        <taxon>Apusomonadidae</taxon>
        <taxon>Thecamonas</taxon>
    </lineage>
</organism>
<feature type="region of interest" description="Disordered" evidence="1">
    <location>
        <begin position="107"/>
        <end position="156"/>
    </location>
</feature>
<proteinExistence type="predicted"/>
<name>A0A0L0D8A1_THETB</name>
<gene>
    <name evidence="2" type="ORF">AMSG_04537</name>
</gene>
<dbReference type="PANTHER" id="PTHR47204:SF1">
    <property type="entry name" value="RIBONUCLEASE H2 SUBUNIT C"/>
    <property type="match status" value="1"/>
</dbReference>
<dbReference type="RefSeq" id="XP_013758873.1">
    <property type="nucleotide sequence ID" value="XM_013903419.1"/>
</dbReference>
<dbReference type="PANTHER" id="PTHR47204">
    <property type="entry name" value="OS02G0168900 PROTEIN"/>
    <property type="match status" value="1"/>
</dbReference>
<protein>
    <submittedName>
        <fullName evidence="2">Uncharacterized protein</fullName>
    </submittedName>
</protein>
<feature type="region of interest" description="Disordered" evidence="1">
    <location>
        <begin position="191"/>
        <end position="253"/>
    </location>
</feature>
<dbReference type="AlphaFoldDB" id="A0A0L0D8A1"/>
<feature type="compositionally biased region" description="Low complexity" evidence="1">
    <location>
        <begin position="119"/>
        <end position="148"/>
    </location>
</feature>
<accession>A0A0L0D8A1</accession>
<keyword evidence="3" id="KW-1185">Reference proteome</keyword>
<dbReference type="GeneID" id="25564075"/>
<dbReference type="EMBL" id="GL349450">
    <property type="protein sequence ID" value="KNC48306.1"/>
    <property type="molecule type" value="Genomic_DNA"/>
</dbReference>
<evidence type="ECO:0000313" key="2">
    <source>
        <dbReference type="EMBL" id="KNC48306.1"/>
    </source>
</evidence>
<dbReference type="Gene3D" id="2.40.128.680">
    <property type="match status" value="1"/>
</dbReference>
<feature type="compositionally biased region" description="Basic residues" evidence="1">
    <location>
        <begin position="207"/>
        <end position="223"/>
    </location>
</feature>
<reference evidence="2 3" key="1">
    <citation type="submission" date="2010-05" db="EMBL/GenBank/DDBJ databases">
        <title>The Genome Sequence of Thecamonas trahens ATCC 50062.</title>
        <authorList>
            <consortium name="The Broad Institute Genome Sequencing Platform"/>
            <person name="Russ C."/>
            <person name="Cuomo C."/>
            <person name="Shea T."/>
            <person name="Young S.K."/>
            <person name="Zeng Q."/>
            <person name="Koehrsen M."/>
            <person name="Haas B."/>
            <person name="Borodovsky M."/>
            <person name="Guigo R."/>
            <person name="Alvarado L."/>
            <person name="Berlin A."/>
            <person name="Bochicchio J."/>
            <person name="Borenstein D."/>
            <person name="Chapman S."/>
            <person name="Chen Z."/>
            <person name="Freedman E."/>
            <person name="Gellesch M."/>
            <person name="Goldberg J."/>
            <person name="Griggs A."/>
            <person name="Gujja S."/>
            <person name="Heilman E."/>
            <person name="Heiman D."/>
            <person name="Hepburn T."/>
            <person name="Howarth C."/>
            <person name="Jen D."/>
            <person name="Larson L."/>
            <person name="Mehta T."/>
            <person name="Park D."/>
            <person name="Pearson M."/>
            <person name="Roberts A."/>
            <person name="Saif S."/>
            <person name="Shenoy N."/>
            <person name="Sisk P."/>
            <person name="Stolte C."/>
            <person name="Sykes S."/>
            <person name="Thomson T."/>
            <person name="Walk T."/>
            <person name="White J."/>
            <person name="Yandava C."/>
            <person name="Burger G."/>
            <person name="Gray M.W."/>
            <person name="Holland P.W.H."/>
            <person name="King N."/>
            <person name="Lang F.B.F."/>
            <person name="Roger A.J."/>
            <person name="Ruiz-Trillo I."/>
            <person name="Lander E."/>
            <person name="Nusbaum C."/>
        </authorList>
    </citation>
    <scope>NUCLEOTIDE SEQUENCE [LARGE SCALE GENOMIC DNA]</scope>
    <source>
        <strain evidence="2 3">ATCC 50062</strain>
    </source>
</reference>
<evidence type="ECO:0000313" key="3">
    <source>
        <dbReference type="Proteomes" id="UP000054408"/>
    </source>
</evidence>